<dbReference type="GO" id="GO:0050136">
    <property type="term" value="F:NADH dehydrogenase (quinone) (non-electrogenic) activity"/>
    <property type="evidence" value="ECO:0007669"/>
    <property type="project" value="UniProtKB-EC"/>
</dbReference>
<proteinExistence type="inferred from homology"/>
<dbReference type="FunFam" id="3.50.50.100:FF:000007">
    <property type="entry name" value="Rotenone-insensitive NADH-ubiquinone oxidoreductase, mitochondrial"/>
    <property type="match status" value="1"/>
</dbReference>
<keyword evidence="4" id="KW-0285">Flavoprotein</keyword>
<evidence type="ECO:0000256" key="4">
    <source>
        <dbReference type="ARBA" id="ARBA00022630"/>
    </source>
</evidence>
<name>A0AAV5QP78_9ASCO</name>
<evidence type="ECO:0000256" key="3">
    <source>
        <dbReference type="ARBA" id="ARBA00012637"/>
    </source>
</evidence>
<keyword evidence="9" id="KW-0496">Mitochondrion</keyword>
<evidence type="ECO:0000256" key="7">
    <source>
        <dbReference type="ARBA" id="ARBA00023002"/>
    </source>
</evidence>
<keyword evidence="5" id="KW-0274">FAD</keyword>
<keyword evidence="6" id="KW-0809">Transit peptide</keyword>
<gene>
    <name evidence="14" type="ORF">DASC09_038460</name>
</gene>
<dbReference type="Proteomes" id="UP001360560">
    <property type="component" value="Unassembled WGS sequence"/>
</dbReference>
<dbReference type="InterPro" id="IPR054585">
    <property type="entry name" value="NDH2-like_C"/>
</dbReference>
<dbReference type="SUPFAM" id="SSF51905">
    <property type="entry name" value="FAD/NAD(P)-binding domain"/>
    <property type="match status" value="2"/>
</dbReference>
<dbReference type="Gene3D" id="3.50.50.100">
    <property type="match status" value="1"/>
</dbReference>
<keyword evidence="7" id="KW-0560">Oxidoreductase</keyword>
<evidence type="ECO:0000256" key="2">
    <source>
        <dbReference type="ARBA" id="ARBA00005272"/>
    </source>
</evidence>
<organism evidence="14 15">
    <name type="scientific">Saccharomycopsis crataegensis</name>
    <dbReference type="NCBI Taxonomy" id="43959"/>
    <lineage>
        <taxon>Eukaryota</taxon>
        <taxon>Fungi</taxon>
        <taxon>Dikarya</taxon>
        <taxon>Ascomycota</taxon>
        <taxon>Saccharomycotina</taxon>
        <taxon>Saccharomycetes</taxon>
        <taxon>Saccharomycopsidaceae</taxon>
        <taxon>Saccharomycopsis</taxon>
    </lineage>
</organism>
<comment type="subcellular location">
    <subcellularLocation>
        <location evidence="1">Mitochondrion</location>
    </subcellularLocation>
</comment>
<dbReference type="PANTHER" id="PTHR43706">
    <property type="entry name" value="NADH DEHYDROGENASE"/>
    <property type="match status" value="1"/>
</dbReference>
<evidence type="ECO:0000256" key="1">
    <source>
        <dbReference type="ARBA" id="ARBA00004173"/>
    </source>
</evidence>
<dbReference type="EC" id="1.6.5.9" evidence="3"/>
<dbReference type="InterPro" id="IPR023753">
    <property type="entry name" value="FAD/NAD-binding_dom"/>
</dbReference>
<evidence type="ECO:0000256" key="10">
    <source>
        <dbReference type="ARBA" id="ARBA00047599"/>
    </source>
</evidence>
<dbReference type="PANTHER" id="PTHR43706:SF47">
    <property type="entry name" value="EXTERNAL NADH-UBIQUINONE OXIDOREDUCTASE 1, MITOCHONDRIAL-RELATED"/>
    <property type="match status" value="1"/>
</dbReference>
<comment type="similarity">
    <text evidence="2">Belongs to the NADH dehydrogenase family.</text>
</comment>
<protein>
    <recommendedName>
        <fullName evidence="3">NADH:ubiquinone reductase (non-electrogenic)</fullName>
        <ecNumber evidence="3">1.6.5.9</ecNumber>
    </recommendedName>
</protein>
<evidence type="ECO:0000313" key="14">
    <source>
        <dbReference type="EMBL" id="GMM36521.1"/>
    </source>
</evidence>
<keyword evidence="8" id="KW-0520">NAD</keyword>
<evidence type="ECO:0000256" key="9">
    <source>
        <dbReference type="ARBA" id="ARBA00023128"/>
    </source>
</evidence>
<sequence length="551" mass="61075">MFSRVGMASKRVAFNAAAISRKPLITKTAKFSTTKVTRAPASGFVKFAKNAWKATWISALLGVGYLGYSIYDESKPKANQVKHSELTPSGNKKKNLVILGSGWGSISLLKNLDTTLYNVTIISPRNYFLFTPLLPSVPTGTVDLKSIVEPVRTITRRSNGEVIYIEAEATSIDPATKTITYKHTKDHEGNPVDSRFETSISYDYLVVGVGAKVGTFGTPGVDKHACFLKEGYDSTKIRRKLLDCIEQANLLPEDDPERKRLLTTIVVGGGPTGVELAGELQDYVEQDLSRWVPTIAPQIKVTLLEAMPKILAMFDKTLIDYAAQILAESNIDLQTNTMVKKVDETNVYASVKQADGSSKMVTLPYGLLVWATGNATREVITDLFKKIPEQANARRGLLLDDYLKVQGSDDIYALGDCTFTKYAPTAQVAHQEGVYLAELFHNLAKVDELKFELSKSVLDTEKTNKLNRKLTRASKLEPFKYVHFGALAYIGSEKAIADLTWKDWQTFQSGGLFTYIFWKTAYVSMCLSVRNKVLVCVDWSKTAIFGRDTSN</sequence>
<comment type="caution">
    <text evidence="14">The sequence shown here is derived from an EMBL/GenBank/DDBJ whole genome shotgun (WGS) entry which is preliminary data.</text>
</comment>
<dbReference type="Pfam" id="PF22366">
    <property type="entry name" value="NDH2_C"/>
    <property type="match status" value="1"/>
</dbReference>
<evidence type="ECO:0000313" key="15">
    <source>
        <dbReference type="Proteomes" id="UP001360560"/>
    </source>
</evidence>
<feature type="domain" description="FAD/NAD(P)-binding" evidence="12">
    <location>
        <begin position="95"/>
        <end position="433"/>
    </location>
</feature>
<keyword evidence="15" id="KW-1185">Reference proteome</keyword>
<evidence type="ECO:0000256" key="5">
    <source>
        <dbReference type="ARBA" id="ARBA00022827"/>
    </source>
</evidence>
<reference evidence="14 15" key="1">
    <citation type="journal article" date="2023" name="Elife">
        <title>Identification of key yeast species and microbe-microbe interactions impacting larval growth of Drosophila in the wild.</title>
        <authorList>
            <person name="Mure A."/>
            <person name="Sugiura Y."/>
            <person name="Maeda R."/>
            <person name="Honda K."/>
            <person name="Sakurai N."/>
            <person name="Takahashi Y."/>
            <person name="Watada M."/>
            <person name="Katoh T."/>
            <person name="Gotoh A."/>
            <person name="Gotoh Y."/>
            <person name="Taniguchi I."/>
            <person name="Nakamura K."/>
            <person name="Hayashi T."/>
            <person name="Katayama T."/>
            <person name="Uemura T."/>
            <person name="Hattori Y."/>
        </authorList>
    </citation>
    <scope>NUCLEOTIDE SEQUENCE [LARGE SCALE GENOMIC DNA]</scope>
    <source>
        <strain evidence="14 15">SC-9</strain>
    </source>
</reference>
<evidence type="ECO:0000259" key="13">
    <source>
        <dbReference type="Pfam" id="PF22366"/>
    </source>
</evidence>
<dbReference type="PRINTS" id="PR00368">
    <property type="entry name" value="FADPNR"/>
</dbReference>
<dbReference type="EMBL" id="BTFZ01000011">
    <property type="protein sequence ID" value="GMM36521.1"/>
    <property type="molecule type" value="Genomic_DNA"/>
</dbReference>
<dbReference type="GeneID" id="90074496"/>
<evidence type="ECO:0000256" key="6">
    <source>
        <dbReference type="ARBA" id="ARBA00022946"/>
    </source>
</evidence>
<dbReference type="Pfam" id="PF07992">
    <property type="entry name" value="Pyr_redox_2"/>
    <property type="match status" value="1"/>
</dbReference>
<dbReference type="RefSeq" id="XP_064853517.1">
    <property type="nucleotide sequence ID" value="XM_064997445.1"/>
</dbReference>
<dbReference type="GO" id="GO:0015980">
    <property type="term" value="P:energy derivation by oxidation of organic compounds"/>
    <property type="evidence" value="ECO:0007669"/>
    <property type="project" value="UniProtKB-ARBA"/>
</dbReference>
<dbReference type="InterPro" id="IPR036188">
    <property type="entry name" value="FAD/NAD-bd_sf"/>
</dbReference>
<evidence type="ECO:0000256" key="11">
    <source>
        <dbReference type="ARBA" id="ARBA00049010"/>
    </source>
</evidence>
<evidence type="ECO:0000256" key="8">
    <source>
        <dbReference type="ARBA" id="ARBA00023027"/>
    </source>
</evidence>
<comment type="catalytic activity">
    <reaction evidence="10">
        <text>a quinone + NADH + H(+) = a quinol + NAD(+)</text>
        <dbReference type="Rhea" id="RHEA:46160"/>
        <dbReference type="ChEBI" id="CHEBI:15378"/>
        <dbReference type="ChEBI" id="CHEBI:24646"/>
        <dbReference type="ChEBI" id="CHEBI:57540"/>
        <dbReference type="ChEBI" id="CHEBI:57945"/>
        <dbReference type="ChEBI" id="CHEBI:132124"/>
        <dbReference type="EC" id="1.6.5.9"/>
    </reaction>
</comment>
<comment type="catalytic activity">
    <reaction evidence="11">
        <text>a ubiquinone + NADH + H(+) = a ubiquinol + NAD(+)</text>
        <dbReference type="Rhea" id="RHEA:23152"/>
        <dbReference type="Rhea" id="RHEA-COMP:9565"/>
        <dbReference type="Rhea" id="RHEA-COMP:9566"/>
        <dbReference type="ChEBI" id="CHEBI:15378"/>
        <dbReference type="ChEBI" id="CHEBI:16389"/>
        <dbReference type="ChEBI" id="CHEBI:17976"/>
        <dbReference type="ChEBI" id="CHEBI:57540"/>
        <dbReference type="ChEBI" id="CHEBI:57945"/>
    </reaction>
</comment>
<dbReference type="AlphaFoldDB" id="A0AAV5QP78"/>
<evidence type="ECO:0000259" key="12">
    <source>
        <dbReference type="Pfam" id="PF07992"/>
    </source>
</evidence>
<dbReference type="InterPro" id="IPR045024">
    <property type="entry name" value="NDH-2"/>
</dbReference>
<feature type="domain" description="External alternative NADH-ubiquinone oxidoreductase-like C-terminal" evidence="13">
    <location>
        <begin position="483"/>
        <end position="548"/>
    </location>
</feature>
<dbReference type="GO" id="GO:0005739">
    <property type="term" value="C:mitochondrion"/>
    <property type="evidence" value="ECO:0007669"/>
    <property type="project" value="UniProtKB-SubCell"/>
</dbReference>
<accession>A0AAV5QP78</accession>